<feature type="domain" description="NYN" evidence="2">
    <location>
        <begin position="8"/>
        <end position="131"/>
    </location>
</feature>
<gene>
    <name evidence="4" type="primary">LOC104781650</name>
</gene>
<evidence type="ECO:0000313" key="4">
    <source>
        <dbReference type="RefSeq" id="XP_010504672.1"/>
    </source>
</evidence>
<feature type="region of interest" description="Disordered" evidence="1">
    <location>
        <begin position="163"/>
        <end position="211"/>
    </location>
</feature>
<organism evidence="3 4">
    <name type="scientific">Camelina sativa</name>
    <name type="common">False flax</name>
    <name type="synonym">Myagrum sativum</name>
    <dbReference type="NCBI Taxonomy" id="90675"/>
    <lineage>
        <taxon>Eukaryota</taxon>
        <taxon>Viridiplantae</taxon>
        <taxon>Streptophyta</taxon>
        <taxon>Embryophyta</taxon>
        <taxon>Tracheophyta</taxon>
        <taxon>Spermatophyta</taxon>
        <taxon>Magnoliopsida</taxon>
        <taxon>eudicotyledons</taxon>
        <taxon>Gunneridae</taxon>
        <taxon>Pentapetalae</taxon>
        <taxon>rosids</taxon>
        <taxon>malvids</taxon>
        <taxon>Brassicales</taxon>
        <taxon>Brassicaceae</taxon>
        <taxon>Camelineae</taxon>
        <taxon>Camelina</taxon>
    </lineage>
</organism>
<dbReference type="CDD" id="cd10910">
    <property type="entry name" value="PIN_limkain_b1_N_like"/>
    <property type="match status" value="1"/>
</dbReference>
<dbReference type="GeneID" id="104781650"/>
<dbReference type="InterPro" id="IPR024768">
    <property type="entry name" value="Marf1"/>
</dbReference>
<reference evidence="4" key="2">
    <citation type="submission" date="2025-08" db="UniProtKB">
        <authorList>
            <consortium name="RefSeq"/>
        </authorList>
    </citation>
    <scope>IDENTIFICATION</scope>
    <source>
        <tissue evidence="4">Leaf</tissue>
    </source>
</reference>
<dbReference type="PANTHER" id="PTHR14379:SF7">
    <property type="entry name" value="ENDONUCLEASE OR GLYCOSYL HYDROLASE-RELATED"/>
    <property type="match status" value="1"/>
</dbReference>
<dbReference type="Pfam" id="PF01936">
    <property type="entry name" value="NYN"/>
    <property type="match status" value="1"/>
</dbReference>
<dbReference type="PANTHER" id="PTHR14379">
    <property type="entry name" value="LIMKAIN B LKAP"/>
    <property type="match status" value="1"/>
</dbReference>
<protein>
    <submittedName>
        <fullName evidence="4">Uncharacterized protein LOC104781650</fullName>
    </submittedName>
</protein>
<dbReference type="Proteomes" id="UP000694864">
    <property type="component" value="Chromosome 4"/>
</dbReference>
<proteinExistence type="predicted"/>
<evidence type="ECO:0000313" key="3">
    <source>
        <dbReference type="Proteomes" id="UP000694864"/>
    </source>
</evidence>
<sequence>MSKVVGHTCVFWDVEDCQVPDGNDPDSISENMKSVLADTGYGDVVQIMAYGEKNKIRDQFLLAEITFIPEGDKLARVNRMMKDVLFWALDNRVHQSVRRNVMVISQNISKDFEFICVLQGLQSRGYKVLLADDSDDVASVEQHEFVSSLWLWTSLLDGGDPIDKNESSQSLGKKLKRKECEPSSTPTCSGSSDKKSKPLEPESAADAGSRD</sequence>
<reference evidence="3" key="1">
    <citation type="journal article" date="2014" name="Nat. Commun.">
        <title>The emerging biofuel crop Camelina sativa retains a highly undifferentiated hexaploid genome structure.</title>
        <authorList>
            <person name="Kagale S."/>
            <person name="Koh C."/>
            <person name="Nixon J."/>
            <person name="Bollina V."/>
            <person name="Clarke W.E."/>
            <person name="Tuteja R."/>
            <person name="Spillane C."/>
            <person name="Robinson S.J."/>
            <person name="Links M.G."/>
            <person name="Clarke C."/>
            <person name="Higgins E.E."/>
            <person name="Huebert T."/>
            <person name="Sharpe A.G."/>
            <person name="Parkin I.A."/>
        </authorList>
    </citation>
    <scope>NUCLEOTIDE SEQUENCE [LARGE SCALE GENOMIC DNA]</scope>
    <source>
        <strain evidence="3">cv. DH55</strain>
    </source>
</reference>
<dbReference type="InterPro" id="IPR021139">
    <property type="entry name" value="NYN"/>
</dbReference>
<dbReference type="RefSeq" id="XP_010504672.1">
    <property type="nucleotide sequence ID" value="XM_010506370.2"/>
</dbReference>
<evidence type="ECO:0000259" key="2">
    <source>
        <dbReference type="Pfam" id="PF01936"/>
    </source>
</evidence>
<feature type="compositionally biased region" description="Polar residues" evidence="1">
    <location>
        <begin position="182"/>
        <end position="191"/>
    </location>
</feature>
<name>A0ABM0YR41_CAMSA</name>
<keyword evidence="3" id="KW-1185">Reference proteome</keyword>
<accession>A0ABM0YR41</accession>
<evidence type="ECO:0000256" key="1">
    <source>
        <dbReference type="SAM" id="MobiDB-lite"/>
    </source>
</evidence>